<feature type="region of interest" description="Disordered" evidence="1">
    <location>
        <begin position="41"/>
        <end position="121"/>
    </location>
</feature>
<accession>M3IRU9</accession>
<feature type="compositionally biased region" description="Low complexity" evidence="1">
    <location>
        <begin position="51"/>
        <end position="121"/>
    </location>
</feature>
<feature type="signal peptide" evidence="2">
    <location>
        <begin position="1"/>
        <end position="18"/>
    </location>
</feature>
<organism evidence="3 4">
    <name type="scientific">Candida maltosa (strain Xu316)</name>
    <name type="common">Yeast</name>
    <dbReference type="NCBI Taxonomy" id="1245528"/>
    <lineage>
        <taxon>Eukaryota</taxon>
        <taxon>Fungi</taxon>
        <taxon>Dikarya</taxon>
        <taxon>Ascomycota</taxon>
        <taxon>Saccharomycotina</taxon>
        <taxon>Pichiomycetes</taxon>
        <taxon>Debaryomycetaceae</taxon>
        <taxon>Candida/Lodderomyces clade</taxon>
        <taxon>Candida</taxon>
    </lineage>
</organism>
<dbReference type="OMA" id="GWALQNI"/>
<dbReference type="STRING" id="1245528.M3IRU9"/>
<reference evidence="3 4" key="1">
    <citation type="submission" date="2013-02" db="EMBL/GenBank/DDBJ databases">
        <title>Genome sequence of Candida maltosa Xu316, a potential industrial strain for xylitol and ethanol production.</title>
        <authorList>
            <person name="Yu J."/>
            <person name="Wang Q."/>
            <person name="Geng X."/>
            <person name="Bao W."/>
            <person name="He P."/>
            <person name="Cai J."/>
        </authorList>
    </citation>
    <scope>NUCLEOTIDE SEQUENCE [LARGE SCALE GENOMIC DNA]</scope>
    <source>
        <strain evidence="4">Xu316</strain>
    </source>
</reference>
<dbReference type="Proteomes" id="UP000011777">
    <property type="component" value="Unassembled WGS sequence"/>
</dbReference>
<keyword evidence="4" id="KW-1185">Reference proteome</keyword>
<dbReference type="EMBL" id="AOGT01000771">
    <property type="protein sequence ID" value="EMG49256.1"/>
    <property type="molecule type" value="Genomic_DNA"/>
</dbReference>
<gene>
    <name evidence="3" type="ORF">G210_0045</name>
</gene>
<comment type="caution">
    <text evidence="3">The sequence shown here is derived from an EMBL/GenBank/DDBJ whole genome shotgun (WGS) entry which is preliminary data.</text>
</comment>
<evidence type="ECO:0000256" key="2">
    <source>
        <dbReference type="SAM" id="SignalP"/>
    </source>
</evidence>
<sequence length="212" mass="21227">MKLSSATFALLVASTALGESTTTATQVQTVTIIDSSCVEEGPTCTKHKTTTEPVSSSTSEVAVPTTSSTSEATTPTTSSTSEVTTPTSEATTLTVTSTTTPLTTSTVSPTTESTSTTTPILIPEPSTLTTQVTSTTTPIFLPEPTTTVNTDSGVTVLPLAHSAVNSTSSSASNFTSAAITPPVNTFAAAGAINQIQTGAAALMFGGVVALLL</sequence>
<feature type="chain" id="PRO_5004034599" evidence="2">
    <location>
        <begin position="19"/>
        <end position="212"/>
    </location>
</feature>
<evidence type="ECO:0000256" key="1">
    <source>
        <dbReference type="SAM" id="MobiDB-lite"/>
    </source>
</evidence>
<proteinExistence type="predicted"/>
<dbReference type="AlphaFoldDB" id="M3IRU9"/>
<evidence type="ECO:0000313" key="4">
    <source>
        <dbReference type="Proteomes" id="UP000011777"/>
    </source>
</evidence>
<dbReference type="HOGENOM" id="CLU_1299541_0_0_1"/>
<name>M3IRU9_CANMX</name>
<keyword evidence="2" id="KW-0732">Signal</keyword>
<evidence type="ECO:0000313" key="3">
    <source>
        <dbReference type="EMBL" id="EMG49256.1"/>
    </source>
</evidence>
<protein>
    <submittedName>
        <fullName evidence="3">Uncharacterized protein</fullName>
    </submittedName>
</protein>